<dbReference type="PANTHER" id="PTHR15897">
    <property type="entry name" value="ANKYRIN REPEAT AND MYND DOMAIN PROTEIN 1"/>
    <property type="match status" value="1"/>
</dbReference>
<sequence>MERVKQTLWLLIELGADPDFGTVPLPPLILSIFVKCEMLTKELINRGDSNIRTSVDNLSAIHVLCCLPFHQDYLNIFKVLVPVTNLNLRTGTEHWKKEKEVILSTELYKTVLDEGKTALHILSMRYDFEGFENIQWEMFELLLNEGADPNLSYLGHTSLTLAMLRGNIFIVEEMLKRRFVNPNQLLGEGIGVPLTMLLLKRYTNYLPANLCMRFVNLLMDYNANPFVIFSIHGNAVEFLEKEYESSVTKTKESKRDKSKSRQSKGKDKKKKGVYKVLINNFLICSRNFLLRHIQAKVVEYVYLFISEACTEEKYLFHLAKFVNIDEAVQCLQLLIQNRIIAPRENTLNICRDVLNFVRVCNTDSPRKDNKSSSSLANQPPVETMLTNFNLQKNVYVDKKYNSHPPELDKNLDKYVVCYQCCKSVGKELIPCPNCWMVYFCSEICNKSSLQASEKWKPKIDLLHSFARKIRLDPGTN</sequence>
<name>A0A1W4WU06_AGRPL</name>
<accession>A0A1W4WU06</accession>
<evidence type="ECO:0000313" key="3">
    <source>
        <dbReference type="RefSeq" id="XP_018323982.1"/>
    </source>
</evidence>
<dbReference type="InterPro" id="IPR002110">
    <property type="entry name" value="Ankyrin_rpt"/>
</dbReference>
<dbReference type="Pfam" id="PF00023">
    <property type="entry name" value="Ank"/>
    <property type="match status" value="1"/>
</dbReference>
<dbReference type="AlphaFoldDB" id="A0A1W4WU06"/>
<dbReference type="Proteomes" id="UP000192223">
    <property type="component" value="Unplaced"/>
</dbReference>
<dbReference type="PANTHER" id="PTHR15897:SF2">
    <property type="entry name" value="ANKYRIN REPEAT AND MYND DOMAIN-CONTAINING PROTEIN 1"/>
    <property type="match status" value="1"/>
</dbReference>
<dbReference type="InParanoid" id="A0A1W4WU06"/>
<dbReference type="RefSeq" id="XP_018323982.1">
    <property type="nucleotide sequence ID" value="XM_018468480.1"/>
</dbReference>
<protein>
    <submittedName>
        <fullName evidence="3">Uncharacterized protein LOC108736157</fullName>
    </submittedName>
</protein>
<evidence type="ECO:0000313" key="2">
    <source>
        <dbReference type="Proteomes" id="UP000192223"/>
    </source>
</evidence>
<dbReference type="STRING" id="224129.A0A1W4WU06"/>
<organism evidence="2 3">
    <name type="scientific">Agrilus planipennis</name>
    <name type="common">Emerald ash borer</name>
    <name type="synonym">Agrilus marcopoli</name>
    <dbReference type="NCBI Taxonomy" id="224129"/>
    <lineage>
        <taxon>Eukaryota</taxon>
        <taxon>Metazoa</taxon>
        <taxon>Ecdysozoa</taxon>
        <taxon>Arthropoda</taxon>
        <taxon>Hexapoda</taxon>
        <taxon>Insecta</taxon>
        <taxon>Pterygota</taxon>
        <taxon>Neoptera</taxon>
        <taxon>Endopterygota</taxon>
        <taxon>Coleoptera</taxon>
        <taxon>Polyphaga</taxon>
        <taxon>Elateriformia</taxon>
        <taxon>Buprestoidea</taxon>
        <taxon>Buprestidae</taxon>
        <taxon>Agrilinae</taxon>
        <taxon>Agrilus</taxon>
    </lineage>
</organism>
<dbReference type="GeneID" id="108736157"/>
<proteinExistence type="predicted"/>
<dbReference type="KEGG" id="apln:108736157"/>
<dbReference type="InterPro" id="IPR036770">
    <property type="entry name" value="Ankyrin_rpt-contain_sf"/>
</dbReference>
<keyword evidence="2" id="KW-1185">Reference proteome</keyword>
<dbReference type="SMART" id="SM00248">
    <property type="entry name" value="ANK"/>
    <property type="match status" value="2"/>
</dbReference>
<keyword evidence="1" id="KW-0040">ANK repeat</keyword>
<dbReference type="Gene3D" id="1.25.40.20">
    <property type="entry name" value="Ankyrin repeat-containing domain"/>
    <property type="match status" value="1"/>
</dbReference>
<dbReference type="OrthoDB" id="444338at2759"/>
<dbReference type="InterPro" id="IPR053064">
    <property type="entry name" value="Ankyrin-MYND_domain-protein"/>
</dbReference>
<feature type="repeat" description="ANK" evidence="1">
    <location>
        <begin position="114"/>
        <end position="154"/>
    </location>
</feature>
<evidence type="ECO:0000256" key="1">
    <source>
        <dbReference type="PROSITE-ProRule" id="PRU00023"/>
    </source>
</evidence>
<dbReference type="SUPFAM" id="SSF48403">
    <property type="entry name" value="Ankyrin repeat"/>
    <property type="match status" value="1"/>
</dbReference>
<gene>
    <name evidence="3" type="primary">LOC108736157</name>
</gene>
<reference evidence="3" key="1">
    <citation type="submission" date="2025-08" db="UniProtKB">
        <authorList>
            <consortium name="RefSeq"/>
        </authorList>
    </citation>
    <scope>IDENTIFICATION</scope>
    <source>
        <tissue evidence="3">Entire body</tissue>
    </source>
</reference>
<dbReference type="PROSITE" id="PS50088">
    <property type="entry name" value="ANK_REPEAT"/>
    <property type="match status" value="1"/>
</dbReference>